<dbReference type="SUPFAM" id="SSF53448">
    <property type="entry name" value="Nucleotide-diphospho-sugar transferases"/>
    <property type="match status" value="1"/>
</dbReference>
<dbReference type="InterPro" id="IPR050834">
    <property type="entry name" value="Glycosyltransf_2"/>
</dbReference>
<evidence type="ECO:0000313" key="5">
    <source>
        <dbReference type="EMBL" id="GGI05280.1"/>
    </source>
</evidence>
<dbReference type="GO" id="GO:0016740">
    <property type="term" value="F:transferase activity"/>
    <property type="evidence" value="ECO:0007669"/>
    <property type="project" value="UniProtKB-KW"/>
</dbReference>
<organism evidence="5 6">
    <name type="scientific">Egicoccus halophilus</name>
    <dbReference type="NCBI Taxonomy" id="1670830"/>
    <lineage>
        <taxon>Bacteria</taxon>
        <taxon>Bacillati</taxon>
        <taxon>Actinomycetota</taxon>
        <taxon>Nitriliruptoria</taxon>
        <taxon>Egicoccales</taxon>
        <taxon>Egicoccaceae</taxon>
        <taxon>Egicoccus</taxon>
    </lineage>
</organism>
<evidence type="ECO:0000256" key="2">
    <source>
        <dbReference type="SAM" id="MobiDB-lite"/>
    </source>
</evidence>
<name>A0A8J3A9D0_9ACTN</name>
<evidence type="ECO:0000256" key="1">
    <source>
        <dbReference type="ARBA" id="ARBA00022679"/>
    </source>
</evidence>
<feature type="domain" description="Glycosyltransferase 2-like" evidence="3">
    <location>
        <begin position="23"/>
        <end position="147"/>
    </location>
</feature>
<reference evidence="5" key="1">
    <citation type="journal article" date="2014" name="Int. J. Syst. Evol. Microbiol.">
        <title>Complete genome sequence of Corynebacterium casei LMG S-19264T (=DSM 44701T), isolated from a smear-ripened cheese.</title>
        <authorList>
            <consortium name="US DOE Joint Genome Institute (JGI-PGF)"/>
            <person name="Walter F."/>
            <person name="Albersmeier A."/>
            <person name="Kalinowski J."/>
            <person name="Ruckert C."/>
        </authorList>
    </citation>
    <scope>NUCLEOTIDE SEQUENCE</scope>
    <source>
        <strain evidence="5">CGMCC 1.14988</strain>
    </source>
</reference>
<dbReference type="InterPro" id="IPR001173">
    <property type="entry name" value="Glyco_trans_2-like"/>
</dbReference>
<dbReference type="Proteomes" id="UP000650511">
    <property type="component" value="Unassembled WGS sequence"/>
</dbReference>
<dbReference type="Pfam" id="PF02709">
    <property type="entry name" value="Glyco_transf_7C"/>
    <property type="match status" value="1"/>
</dbReference>
<evidence type="ECO:0000313" key="6">
    <source>
        <dbReference type="Proteomes" id="UP000650511"/>
    </source>
</evidence>
<dbReference type="InterPro" id="IPR029044">
    <property type="entry name" value="Nucleotide-diphossugar_trans"/>
</dbReference>
<feature type="domain" description="Galactosyltransferase C-terminal" evidence="4">
    <location>
        <begin position="176"/>
        <end position="221"/>
    </location>
</feature>
<proteinExistence type="predicted"/>
<feature type="region of interest" description="Disordered" evidence="2">
    <location>
        <begin position="141"/>
        <end position="168"/>
    </location>
</feature>
<dbReference type="PANTHER" id="PTHR43685">
    <property type="entry name" value="GLYCOSYLTRANSFERASE"/>
    <property type="match status" value="1"/>
</dbReference>
<dbReference type="AlphaFoldDB" id="A0A8J3A9D0"/>
<dbReference type="RefSeq" id="WP_165403941.1">
    <property type="nucleotide sequence ID" value="NZ_BMHA01000004.1"/>
</dbReference>
<evidence type="ECO:0000259" key="3">
    <source>
        <dbReference type="Pfam" id="PF00535"/>
    </source>
</evidence>
<sequence length="315" mass="34225">MSSTPPTPGAGVPAHGVPAPRVSVVIPVRNGAPTIAAQLTALAGQDVDEPFEVVVADNGSTDATVDVVRRFEASMPVRVVPAPEPGINAARNAGVRAARGQLLLFCDADDVVRPDWVARMATRLGDHDAVSGGLAPVPAEAFGSAPTATNRLRRHRPDQGRPRRPLRPPALEFLPRAVGANCAVRRDAWEAVGGFDPSYRDGGGDDDEFFWRVQLAGYSLTVDPEPTVVYRLPETRRQALVKGYRKARSSARLYAEFRPHGARFHPRRAIARWAGLLYRSYQLLRGPDARTDWLVRAAHAAGRLAGALRQRIVYF</sequence>
<accession>A0A8J3A9D0</accession>
<dbReference type="EMBL" id="BMHA01000004">
    <property type="protein sequence ID" value="GGI05280.1"/>
    <property type="molecule type" value="Genomic_DNA"/>
</dbReference>
<dbReference type="InterPro" id="IPR027791">
    <property type="entry name" value="Galactosyl_T_C"/>
</dbReference>
<keyword evidence="6" id="KW-1185">Reference proteome</keyword>
<evidence type="ECO:0000259" key="4">
    <source>
        <dbReference type="Pfam" id="PF02709"/>
    </source>
</evidence>
<feature type="compositionally biased region" description="Basic residues" evidence="2">
    <location>
        <begin position="151"/>
        <end position="166"/>
    </location>
</feature>
<keyword evidence="1 5" id="KW-0808">Transferase</keyword>
<protein>
    <submittedName>
        <fullName evidence="5">Glycosyl transferase</fullName>
    </submittedName>
</protein>
<reference evidence="5" key="2">
    <citation type="submission" date="2020-09" db="EMBL/GenBank/DDBJ databases">
        <authorList>
            <person name="Sun Q."/>
            <person name="Zhou Y."/>
        </authorList>
    </citation>
    <scope>NUCLEOTIDE SEQUENCE</scope>
    <source>
        <strain evidence="5">CGMCC 1.14988</strain>
    </source>
</reference>
<dbReference type="PANTHER" id="PTHR43685:SF14">
    <property type="entry name" value="GLYCOSYLTRANSFERASE 2-LIKE DOMAIN-CONTAINING PROTEIN"/>
    <property type="match status" value="1"/>
</dbReference>
<dbReference type="Gene3D" id="3.90.550.10">
    <property type="entry name" value="Spore Coat Polysaccharide Biosynthesis Protein SpsA, Chain A"/>
    <property type="match status" value="1"/>
</dbReference>
<comment type="caution">
    <text evidence="5">The sequence shown here is derived from an EMBL/GenBank/DDBJ whole genome shotgun (WGS) entry which is preliminary data.</text>
</comment>
<dbReference type="Pfam" id="PF00535">
    <property type="entry name" value="Glycos_transf_2"/>
    <property type="match status" value="1"/>
</dbReference>
<gene>
    <name evidence="5" type="ORF">GCM10011354_13310</name>
</gene>